<dbReference type="Pfam" id="PF07730">
    <property type="entry name" value="HisKA_3"/>
    <property type="match status" value="1"/>
</dbReference>
<dbReference type="EMBL" id="BAABAE010000003">
    <property type="protein sequence ID" value="GAA3741374.1"/>
    <property type="molecule type" value="Genomic_DNA"/>
</dbReference>
<evidence type="ECO:0000256" key="9">
    <source>
        <dbReference type="SAM" id="Phobius"/>
    </source>
</evidence>
<evidence type="ECO:0000256" key="8">
    <source>
        <dbReference type="ARBA" id="ARBA00023012"/>
    </source>
</evidence>
<evidence type="ECO:0000256" key="4">
    <source>
        <dbReference type="ARBA" id="ARBA00022679"/>
    </source>
</evidence>
<dbReference type="Gene3D" id="3.30.565.10">
    <property type="entry name" value="Histidine kinase-like ATPase, C-terminal domain"/>
    <property type="match status" value="1"/>
</dbReference>
<name>A0ABP7FMD1_9MICO</name>
<feature type="transmembrane region" description="Helical" evidence="9">
    <location>
        <begin position="125"/>
        <end position="152"/>
    </location>
</feature>
<dbReference type="PANTHER" id="PTHR24421:SF10">
    <property type="entry name" value="NITRATE_NITRITE SENSOR PROTEIN NARQ"/>
    <property type="match status" value="1"/>
</dbReference>
<organism evidence="12 13">
    <name type="scientific">Leifsonella bigeumensis</name>
    <dbReference type="NCBI Taxonomy" id="433643"/>
    <lineage>
        <taxon>Bacteria</taxon>
        <taxon>Bacillati</taxon>
        <taxon>Actinomycetota</taxon>
        <taxon>Actinomycetes</taxon>
        <taxon>Micrococcales</taxon>
        <taxon>Microbacteriaceae</taxon>
        <taxon>Leifsonella</taxon>
    </lineage>
</organism>
<dbReference type="EC" id="2.7.13.3" evidence="2"/>
<keyword evidence="4" id="KW-0808">Transferase</keyword>
<keyword evidence="9" id="KW-1133">Transmembrane helix</keyword>
<dbReference type="InterPro" id="IPR050482">
    <property type="entry name" value="Sensor_HK_TwoCompSys"/>
</dbReference>
<evidence type="ECO:0000259" key="10">
    <source>
        <dbReference type="Pfam" id="PF07730"/>
    </source>
</evidence>
<keyword evidence="5" id="KW-0547">Nucleotide-binding</keyword>
<evidence type="ECO:0000313" key="12">
    <source>
        <dbReference type="EMBL" id="GAA3741374.1"/>
    </source>
</evidence>
<sequence>MTNTTQNPTSATLEPVITTSRPPETYGRRWRTVPRELCFHAPTIVVVAMAFIVLSTLFSTATSLIAIVVGIFVLTVTMWVARYFGELELTRLDWAGMPAIARPRWQQPGPGFWSRFLTPLADPHAWVYFIHGTVVNFVVGIVTWSVVLTWVAGSLGGLTYWFWSAFVPQDDFYLSEVIVSFFTAGTVTVDGRAAESIMNLLFGIVFLVTLPYVTRGLARLHHVIARAMLGAWRSEELAERVGELSASRGAAAAAEGHSLRRLERDIHDGPQQRLVRLQMDLAAAERKLATDPDAARALIEEARVRSQEALDELRALSRGFAPPILLDRGLVAALESLASRSTIPVRVSSALDPAVDLPQEIERNAYFVASELVANAVKHSGAGTVQVVVALRRLPEQDEWWLDVAVTDDGHGGATSVDGHGLAGLEERLRGLGGTLELDSPTGGPTVATGHLPVTY</sequence>
<feature type="transmembrane region" description="Helical" evidence="9">
    <location>
        <begin position="196"/>
        <end position="214"/>
    </location>
</feature>
<dbReference type="CDD" id="cd16917">
    <property type="entry name" value="HATPase_UhpB-NarQ-NarX-like"/>
    <property type="match status" value="1"/>
</dbReference>
<dbReference type="SUPFAM" id="SSF55874">
    <property type="entry name" value="ATPase domain of HSP90 chaperone/DNA topoisomerase II/histidine kinase"/>
    <property type="match status" value="1"/>
</dbReference>
<dbReference type="Proteomes" id="UP001501004">
    <property type="component" value="Unassembled WGS sequence"/>
</dbReference>
<gene>
    <name evidence="12" type="ORF">GCM10022239_16300</name>
</gene>
<keyword evidence="8" id="KW-0902">Two-component regulatory system</keyword>
<dbReference type="InterPro" id="IPR011712">
    <property type="entry name" value="Sig_transdc_His_kin_sub3_dim/P"/>
</dbReference>
<keyword evidence="9" id="KW-0472">Membrane</keyword>
<keyword evidence="13" id="KW-1185">Reference proteome</keyword>
<keyword evidence="3" id="KW-0597">Phosphoprotein</keyword>
<feature type="domain" description="Putative sensor" evidence="11">
    <location>
        <begin position="47"/>
        <end position="229"/>
    </location>
</feature>
<comment type="catalytic activity">
    <reaction evidence="1">
        <text>ATP + protein L-histidine = ADP + protein N-phospho-L-histidine.</text>
        <dbReference type="EC" id="2.7.13.3"/>
    </reaction>
</comment>
<evidence type="ECO:0000256" key="5">
    <source>
        <dbReference type="ARBA" id="ARBA00022741"/>
    </source>
</evidence>
<dbReference type="InterPro" id="IPR025828">
    <property type="entry name" value="Put_sensor_dom"/>
</dbReference>
<keyword evidence="6 12" id="KW-0418">Kinase</keyword>
<feature type="transmembrane region" description="Helical" evidence="9">
    <location>
        <begin position="64"/>
        <end position="84"/>
    </location>
</feature>
<keyword evidence="7" id="KW-0067">ATP-binding</keyword>
<reference evidence="13" key="1">
    <citation type="journal article" date="2019" name="Int. J. Syst. Evol. Microbiol.">
        <title>The Global Catalogue of Microorganisms (GCM) 10K type strain sequencing project: providing services to taxonomists for standard genome sequencing and annotation.</title>
        <authorList>
            <consortium name="The Broad Institute Genomics Platform"/>
            <consortium name="The Broad Institute Genome Sequencing Center for Infectious Disease"/>
            <person name="Wu L."/>
            <person name="Ma J."/>
        </authorList>
    </citation>
    <scope>NUCLEOTIDE SEQUENCE [LARGE SCALE GENOMIC DNA]</scope>
    <source>
        <strain evidence="13">JCM 16949</strain>
    </source>
</reference>
<evidence type="ECO:0000313" key="13">
    <source>
        <dbReference type="Proteomes" id="UP001501004"/>
    </source>
</evidence>
<evidence type="ECO:0000256" key="7">
    <source>
        <dbReference type="ARBA" id="ARBA00022840"/>
    </source>
</evidence>
<feature type="transmembrane region" description="Helical" evidence="9">
    <location>
        <begin position="172"/>
        <end position="189"/>
    </location>
</feature>
<feature type="transmembrane region" description="Helical" evidence="9">
    <location>
        <begin position="37"/>
        <end position="58"/>
    </location>
</feature>
<evidence type="ECO:0000256" key="6">
    <source>
        <dbReference type="ARBA" id="ARBA00022777"/>
    </source>
</evidence>
<protein>
    <recommendedName>
        <fullName evidence="2">histidine kinase</fullName>
        <ecNumber evidence="2">2.7.13.3</ecNumber>
    </recommendedName>
</protein>
<proteinExistence type="predicted"/>
<dbReference type="PANTHER" id="PTHR24421">
    <property type="entry name" value="NITRATE/NITRITE SENSOR PROTEIN NARX-RELATED"/>
    <property type="match status" value="1"/>
</dbReference>
<evidence type="ECO:0000256" key="3">
    <source>
        <dbReference type="ARBA" id="ARBA00022553"/>
    </source>
</evidence>
<dbReference type="Gene3D" id="1.20.5.1930">
    <property type="match status" value="1"/>
</dbReference>
<dbReference type="GO" id="GO:0016301">
    <property type="term" value="F:kinase activity"/>
    <property type="evidence" value="ECO:0007669"/>
    <property type="project" value="UniProtKB-KW"/>
</dbReference>
<keyword evidence="9" id="KW-0812">Transmembrane</keyword>
<evidence type="ECO:0000259" key="11">
    <source>
        <dbReference type="Pfam" id="PF13796"/>
    </source>
</evidence>
<evidence type="ECO:0000256" key="1">
    <source>
        <dbReference type="ARBA" id="ARBA00000085"/>
    </source>
</evidence>
<comment type="caution">
    <text evidence="12">The sequence shown here is derived from an EMBL/GenBank/DDBJ whole genome shotgun (WGS) entry which is preliminary data.</text>
</comment>
<dbReference type="InterPro" id="IPR036890">
    <property type="entry name" value="HATPase_C_sf"/>
</dbReference>
<evidence type="ECO:0000256" key="2">
    <source>
        <dbReference type="ARBA" id="ARBA00012438"/>
    </source>
</evidence>
<feature type="domain" description="Signal transduction histidine kinase subgroup 3 dimerisation and phosphoacceptor" evidence="10">
    <location>
        <begin position="260"/>
        <end position="323"/>
    </location>
</feature>
<accession>A0ABP7FMD1</accession>
<dbReference type="Pfam" id="PF13796">
    <property type="entry name" value="Sensor"/>
    <property type="match status" value="1"/>
</dbReference>